<dbReference type="GO" id="GO:0070300">
    <property type="term" value="F:phosphatidic acid binding"/>
    <property type="evidence" value="ECO:0007669"/>
    <property type="project" value="InterPro"/>
</dbReference>
<dbReference type="GO" id="GO:1990052">
    <property type="term" value="P:ER to chloroplast lipid transport"/>
    <property type="evidence" value="ECO:0007669"/>
    <property type="project" value="InterPro"/>
</dbReference>
<proteinExistence type="predicted"/>
<dbReference type="GO" id="GO:0009941">
    <property type="term" value="C:chloroplast envelope"/>
    <property type="evidence" value="ECO:0007669"/>
    <property type="project" value="TreeGrafter"/>
</dbReference>
<feature type="non-terminal residue" evidence="2">
    <location>
        <position position="1"/>
    </location>
</feature>
<evidence type="ECO:0000256" key="1">
    <source>
        <dbReference type="SAM" id="MobiDB-lite"/>
    </source>
</evidence>
<dbReference type="InterPro" id="IPR044160">
    <property type="entry name" value="TGD4-like"/>
</dbReference>
<organism evidence="2">
    <name type="scientific">Anthurium amnicola</name>
    <dbReference type="NCBI Taxonomy" id="1678845"/>
    <lineage>
        <taxon>Eukaryota</taxon>
        <taxon>Viridiplantae</taxon>
        <taxon>Streptophyta</taxon>
        <taxon>Embryophyta</taxon>
        <taxon>Tracheophyta</taxon>
        <taxon>Spermatophyta</taxon>
        <taxon>Magnoliopsida</taxon>
        <taxon>Liliopsida</taxon>
        <taxon>Araceae</taxon>
        <taxon>Pothoideae</taxon>
        <taxon>Potheae</taxon>
        <taxon>Anthurium</taxon>
    </lineage>
</organism>
<dbReference type="GO" id="GO:0034196">
    <property type="term" value="P:acylglycerol transport"/>
    <property type="evidence" value="ECO:0007669"/>
    <property type="project" value="InterPro"/>
</dbReference>
<dbReference type="PANTHER" id="PTHR34954">
    <property type="entry name" value="EXPRESSED PROTEIN"/>
    <property type="match status" value="1"/>
</dbReference>
<protein>
    <submittedName>
        <fullName evidence="2">Isocitrate dehydrogenase [NADP] peroxisomal</fullName>
    </submittedName>
</protein>
<dbReference type="EMBL" id="GDJX01000144">
    <property type="protein sequence ID" value="JAT67792.1"/>
    <property type="molecule type" value="Transcribed_RNA"/>
</dbReference>
<accession>A0A1D1ZLE4</accession>
<sequence>RFARDPRGPKGIARGSAGAHRCSGGPEAMANLRLAMDAAFWDLNLSTPQSLVDGAARAVPGEPAPLDAARAARTIRPMQLAFFHNAFPLGLTPSFCPTSRKELGSFAIQSLLLGPTLGDWWMGLIGQFRPRKLISDIKAEVANADELDLVALKDVAKHVLDKSLYALGLCSQVSPTPDTSLLFSIEGHGERKRHRSKATLIHKLTNHDITIEAASPELFVDKNGTYWDVPSSLSLDVASLVSDSGLRYRFGLHKNSGHPQPINSLGGDDKIPSALMPGLCTKAAFSYEKGRDFWREKEKKDDARKFEKEPPWLASYDERLKEPHASISGIIGGSCAAWFGGIHGKDVNLESKRGSGMTDQSLTAGIERNPFSADMFGSICYTLQHGKFKDDFNDLTRLDARLDISSIPAFIRGVSHLMSDAFRSPVERKVNPLASPRLTLILQQQVAGPIVFRVDSRVAFTASSRKHVPYIEDTMYSLSYSLRILRSGKILAWYSPKRKEAMVELRIFEF</sequence>
<reference evidence="2" key="1">
    <citation type="submission" date="2015-07" db="EMBL/GenBank/DDBJ databases">
        <title>Transcriptome Assembly of Anthurium amnicola.</title>
        <authorList>
            <person name="Suzuki J."/>
        </authorList>
    </citation>
    <scope>NUCLEOTIDE SEQUENCE</scope>
</reference>
<evidence type="ECO:0000313" key="2">
    <source>
        <dbReference type="EMBL" id="JAT67792.1"/>
    </source>
</evidence>
<dbReference type="PANTHER" id="PTHR34954:SF3">
    <property type="entry name" value="EXPRESSED PROTEIN"/>
    <property type="match status" value="1"/>
</dbReference>
<feature type="region of interest" description="Disordered" evidence="1">
    <location>
        <begin position="1"/>
        <end position="20"/>
    </location>
</feature>
<dbReference type="AlphaFoldDB" id="A0A1D1ZLE4"/>
<name>A0A1D1ZLE4_9ARAE</name>
<gene>
    <name evidence="2" type="primary">IDP2_0</name>
    <name evidence="2" type="ORF">g.55202</name>
</gene>